<reference evidence="2 3" key="1">
    <citation type="journal article" date="2014" name="PLoS ONE">
        <title>Global Analysis of Gene Expression Profiles in Physic Nut (Jatropha curcas L.) Seedlings Exposed to Salt Stress.</title>
        <authorList>
            <person name="Zhang L."/>
            <person name="Zhang C."/>
            <person name="Wu P."/>
            <person name="Chen Y."/>
            <person name="Li M."/>
            <person name="Jiang H."/>
            <person name="Wu G."/>
        </authorList>
    </citation>
    <scope>NUCLEOTIDE SEQUENCE [LARGE SCALE GENOMIC DNA]</scope>
    <source>
        <strain evidence="3">cv. GZQX0401</strain>
        <tissue evidence="2">Young leaves</tissue>
    </source>
</reference>
<feature type="region of interest" description="Disordered" evidence="1">
    <location>
        <begin position="1"/>
        <end position="28"/>
    </location>
</feature>
<organism evidence="2 3">
    <name type="scientific">Jatropha curcas</name>
    <name type="common">Barbados nut</name>
    <dbReference type="NCBI Taxonomy" id="180498"/>
    <lineage>
        <taxon>Eukaryota</taxon>
        <taxon>Viridiplantae</taxon>
        <taxon>Streptophyta</taxon>
        <taxon>Embryophyta</taxon>
        <taxon>Tracheophyta</taxon>
        <taxon>Spermatophyta</taxon>
        <taxon>Magnoliopsida</taxon>
        <taxon>eudicotyledons</taxon>
        <taxon>Gunneridae</taxon>
        <taxon>Pentapetalae</taxon>
        <taxon>rosids</taxon>
        <taxon>fabids</taxon>
        <taxon>Malpighiales</taxon>
        <taxon>Euphorbiaceae</taxon>
        <taxon>Crotonoideae</taxon>
        <taxon>Jatropheae</taxon>
        <taxon>Jatropha</taxon>
    </lineage>
</organism>
<gene>
    <name evidence="2" type="ORF">JCGZ_13840</name>
</gene>
<feature type="compositionally biased region" description="Basic and acidic residues" evidence="1">
    <location>
        <begin position="1"/>
        <end position="23"/>
    </location>
</feature>
<dbReference type="AlphaFoldDB" id="A0A067KB79"/>
<dbReference type="Proteomes" id="UP000027138">
    <property type="component" value="Unassembled WGS sequence"/>
</dbReference>
<sequence length="196" mass="22297">MEKGRESKVKKGDEEDEDKDKNGKVTWKSQPDSTRLYAMTRLGFMCDNIKIENLDWLEFFGRNKLATILARKRHTTTHIQVVPLRVLPHQHNLTLGKRRFMMRTHLDEQKRQLADLREHVIRMSSTPAALASIDPHASSDPPAPSVIIPAHDSAVAPTPDMSRHPSDTPVDPPADTISLDTHTLVVQRHRFDFGPF</sequence>
<dbReference type="EMBL" id="KK914589">
    <property type="protein sequence ID" value="KDP32233.1"/>
    <property type="molecule type" value="Genomic_DNA"/>
</dbReference>
<proteinExistence type="predicted"/>
<evidence type="ECO:0000313" key="3">
    <source>
        <dbReference type="Proteomes" id="UP000027138"/>
    </source>
</evidence>
<keyword evidence="3" id="KW-1185">Reference proteome</keyword>
<evidence type="ECO:0000313" key="2">
    <source>
        <dbReference type="EMBL" id="KDP32233.1"/>
    </source>
</evidence>
<evidence type="ECO:0000256" key="1">
    <source>
        <dbReference type="SAM" id="MobiDB-lite"/>
    </source>
</evidence>
<accession>A0A067KB79</accession>
<name>A0A067KB79_JATCU</name>
<feature type="region of interest" description="Disordered" evidence="1">
    <location>
        <begin position="132"/>
        <end position="174"/>
    </location>
</feature>
<protein>
    <submittedName>
        <fullName evidence="2">Uncharacterized protein</fullName>
    </submittedName>
</protein>